<dbReference type="GO" id="GO:0016705">
    <property type="term" value="F:oxidoreductase activity, acting on paired donors, with incorporation or reduction of molecular oxygen"/>
    <property type="evidence" value="ECO:0007669"/>
    <property type="project" value="InterPro"/>
</dbReference>
<protein>
    <recommendedName>
        <fullName evidence="11">Cytochrome P450</fullName>
    </recommendedName>
</protein>
<dbReference type="AlphaFoldDB" id="A0A2G5CP16"/>
<evidence type="ECO:0000256" key="5">
    <source>
        <dbReference type="ARBA" id="ARBA00023004"/>
    </source>
</evidence>
<dbReference type="PRINTS" id="PR00463">
    <property type="entry name" value="EP450I"/>
</dbReference>
<dbReference type="GO" id="GO:0020037">
    <property type="term" value="F:heme binding"/>
    <property type="evidence" value="ECO:0007669"/>
    <property type="project" value="InterPro"/>
</dbReference>
<dbReference type="GO" id="GO:0005506">
    <property type="term" value="F:iron ion binding"/>
    <property type="evidence" value="ECO:0007669"/>
    <property type="project" value="InterPro"/>
</dbReference>
<evidence type="ECO:0000313" key="9">
    <source>
        <dbReference type="EMBL" id="PIA32989.1"/>
    </source>
</evidence>
<dbReference type="Proteomes" id="UP000230069">
    <property type="component" value="Unassembled WGS sequence"/>
</dbReference>
<dbReference type="PRINTS" id="PR00385">
    <property type="entry name" value="P450"/>
</dbReference>
<dbReference type="PANTHER" id="PTHR47947">
    <property type="entry name" value="CYTOCHROME P450 82C3-RELATED"/>
    <property type="match status" value="1"/>
</dbReference>
<evidence type="ECO:0000256" key="7">
    <source>
        <dbReference type="PIRSR" id="PIRSR602401-1"/>
    </source>
</evidence>
<name>A0A2G5CP16_AQUCA</name>
<keyword evidence="4 8" id="KW-0560">Oxidoreductase</keyword>
<dbReference type="PANTHER" id="PTHR47947:SF3">
    <property type="entry name" value="CYTOCHROME P450 81D1-LIKE"/>
    <property type="match status" value="1"/>
</dbReference>
<dbReference type="SUPFAM" id="SSF48264">
    <property type="entry name" value="Cytochrome P450"/>
    <property type="match status" value="1"/>
</dbReference>
<dbReference type="GO" id="GO:0004497">
    <property type="term" value="F:monooxygenase activity"/>
    <property type="evidence" value="ECO:0007669"/>
    <property type="project" value="UniProtKB-KW"/>
</dbReference>
<dbReference type="Gene3D" id="1.10.630.10">
    <property type="entry name" value="Cytochrome P450"/>
    <property type="match status" value="1"/>
</dbReference>
<keyword evidence="8" id="KW-0503">Monooxygenase</keyword>
<accession>A0A2G5CP16</accession>
<keyword evidence="5 7" id="KW-0408">Iron</keyword>
<keyword evidence="10" id="KW-1185">Reference proteome</keyword>
<dbReference type="Pfam" id="PF00067">
    <property type="entry name" value="p450"/>
    <property type="match status" value="1"/>
</dbReference>
<dbReference type="GO" id="GO:0016020">
    <property type="term" value="C:membrane"/>
    <property type="evidence" value="ECO:0007669"/>
    <property type="project" value="UniProtKB-SubCell"/>
</dbReference>
<sequence>MEIFFYFLLFLSFFLLFNFFFSKKTKINLPPSPPSLPIIGHLHLLKKPLYKSLARITDKYGPILYLWFGSRPVLVVSSPSAVEDCLTKNNDMVFANRPRLLIGKLMGNDYTTMAWAPYGQNWRNLRRISAMEVLSANRVHSYSAIRFDEIKSMIKRLSNQGSEYLTVEMKSLFFELTLNIMMRMIAGKKYYGEQVEDLEEAMKFQEIVKETFLLSGNSNIGDFFPLLNVIGVGGFKKRVMILVEKKDRAMQKLIEERRSLNRSSSFNLEEKKDTVIDDLLSLQKTEPDYYTDEMIQGFIWVMIAAGTDTSAGTMEWAMSLLVNNPHVIKKAQAEIDVHVEKGRLLDESDINKLPYLHCIIKETLRMYPAGPLLVPHESSEDCVVGGFNVPRGTMLLANIWWIQNDPKLWDEPTKFKPERFEALEGTRDGFKFMPFGSGRRGCPGEGLAMAVVPLALGALIQCFDWERIGEEMVDMSEGLGLTLPKAQPLVAKCRTRLGNQY</sequence>
<evidence type="ECO:0000256" key="4">
    <source>
        <dbReference type="ARBA" id="ARBA00023002"/>
    </source>
</evidence>
<evidence type="ECO:0000256" key="2">
    <source>
        <dbReference type="ARBA" id="ARBA00022617"/>
    </source>
</evidence>
<evidence type="ECO:0000256" key="8">
    <source>
        <dbReference type="RuleBase" id="RU000461"/>
    </source>
</evidence>
<dbReference type="FunFam" id="1.10.630.10:FF:000023">
    <property type="entry name" value="Cytochrome P450 family protein"/>
    <property type="match status" value="1"/>
</dbReference>
<dbReference type="InterPro" id="IPR002401">
    <property type="entry name" value="Cyt_P450_E_grp-I"/>
</dbReference>
<dbReference type="InterPro" id="IPR050651">
    <property type="entry name" value="Plant_Cytochrome_P450_Monoox"/>
</dbReference>
<dbReference type="CDD" id="cd20653">
    <property type="entry name" value="CYP81"/>
    <property type="match status" value="1"/>
</dbReference>
<evidence type="ECO:0000256" key="3">
    <source>
        <dbReference type="ARBA" id="ARBA00022723"/>
    </source>
</evidence>
<gene>
    <name evidence="9" type="ORF">AQUCO_04200024v1</name>
</gene>
<comment type="similarity">
    <text evidence="8">Belongs to the cytochrome P450 family.</text>
</comment>
<reference evidence="9 10" key="1">
    <citation type="submission" date="2017-09" db="EMBL/GenBank/DDBJ databases">
        <title>WGS assembly of Aquilegia coerulea Goldsmith.</title>
        <authorList>
            <person name="Hodges S."/>
            <person name="Kramer E."/>
            <person name="Nordborg M."/>
            <person name="Tomkins J."/>
            <person name="Borevitz J."/>
            <person name="Derieg N."/>
            <person name="Yan J."/>
            <person name="Mihaltcheva S."/>
            <person name="Hayes R.D."/>
            <person name="Rokhsar D."/>
        </authorList>
    </citation>
    <scope>NUCLEOTIDE SEQUENCE [LARGE SCALE GENOMIC DNA]</scope>
    <source>
        <strain evidence="10">cv. Goldsmith</strain>
    </source>
</reference>
<comment type="cofactor">
    <cofactor evidence="7">
        <name>heme</name>
        <dbReference type="ChEBI" id="CHEBI:30413"/>
    </cofactor>
</comment>
<dbReference type="EMBL" id="KZ305059">
    <property type="protein sequence ID" value="PIA32989.1"/>
    <property type="molecule type" value="Genomic_DNA"/>
</dbReference>
<organism evidence="9 10">
    <name type="scientific">Aquilegia coerulea</name>
    <name type="common">Rocky mountain columbine</name>
    <dbReference type="NCBI Taxonomy" id="218851"/>
    <lineage>
        <taxon>Eukaryota</taxon>
        <taxon>Viridiplantae</taxon>
        <taxon>Streptophyta</taxon>
        <taxon>Embryophyta</taxon>
        <taxon>Tracheophyta</taxon>
        <taxon>Spermatophyta</taxon>
        <taxon>Magnoliopsida</taxon>
        <taxon>Ranunculales</taxon>
        <taxon>Ranunculaceae</taxon>
        <taxon>Thalictroideae</taxon>
        <taxon>Aquilegia</taxon>
    </lineage>
</organism>
<evidence type="ECO:0000313" key="10">
    <source>
        <dbReference type="Proteomes" id="UP000230069"/>
    </source>
</evidence>
<dbReference type="InterPro" id="IPR017972">
    <property type="entry name" value="Cyt_P450_CS"/>
</dbReference>
<dbReference type="InterPro" id="IPR036396">
    <property type="entry name" value="Cyt_P450_sf"/>
</dbReference>
<dbReference type="OrthoDB" id="1055148at2759"/>
<dbReference type="GO" id="GO:0044550">
    <property type="term" value="P:secondary metabolite biosynthetic process"/>
    <property type="evidence" value="ECO:0007669"/>
    <property type="project" value="UniProtKB-ARBA"/>
</dbReference>
<dbReference type="InParanoid" id="A0A2G5CP16"/>
<keyword evidence="3 7" id="KW-0479">Metal-binding</keyword>
<evidence type="ECO:0000256" key="1">
    <source>
        <dbReference type="ARBA" id="ARBA00004370"/>
    </source>
</evidence>
<proteinExistence type="inferred from homology"/>
<dbReference type="STRING" id="218851.A0A2G5CP16"/>
<keyword evidence="2 7" id="KW-0349">Heme</keyword>
<comment type="subcellular location">
    <subcellularLocation>
        <location evidence="1">Membrane</location>
    </subcellularLocation>
</comment>
<evidence type="ECO:0000256" key="6">
    <source>
        <dbReference type="ARBA" id="ARBA00023136"/>
    </source>
</evidence>
<evidence type="ECO:0008006" key="11">
    <source>
        <dbReference type="Google" id="ProtNLM"/>
    </source>
</evidence>
<keyword evidence="6" id="KW-0472">Membrane</keyword>
<feature type="binding site" description="axial binding residue" evidence="7">
    <location>
        <position position="442"/>
    </location>
    <ligand>
        <name>heme</name>
        <dbReference type="ChEBI" id="CHEBI:30413"/>
    </ligand>
    <ligandPart>
        <name>Fe</name>
        <dbReference type="ChEBI" id="CHEBI:18248"/>
    </ligandPart>
</feature>
<dbReference type="PROSITE" id="PS00086">
    <property type="entry name" value="CYTOCHROME_P450"/>
    <property type="match status" value="1"/>
</dbReference>
<dbReference type="InterPro" id="IPR001128">
    <property type="entry name" value="Cyt_P450"/>
</dbReference>